<dbReference type="Gene3D" id="3.40.50.10140">
    <property type="entry name" value="Toll/interleukin-1 receptor homology (TIR) domain"/>
    <property type="match status" value="1"/>
</dbReference>
<gene>
    <name evidence="4" type="ORF">CATMQ487_31430</name>
</gene>
<dbReference type="InterPro" id="IPR035897">
    <property type="entry name" value="Toll_tir_struct_dom_sf"/>
</dbReference>
<dbReference type="EMBL" id="AP025730">
    <property type="protein sequence ID" value="BDI06173.1"/>
    <property type="molecule type" value="Genomic_DNA"/>
</dbReference>
<dbReference type="Pfam" id="PF13676">
    <property type="entry name" value="TIR_2"/>
    <property type="match status" value="1"/>
</dbReference>
<dbReference type="PANTHER" id="PTHR23150">
    <property type="entry name" value="SULFATASE MODIFYING FACTOR 1, 2"/>
    <property type="match status" value="1"/>
</dbReference>
<evidence type="ECO:0000313" key="5">
    <source>
        <dbReference type="Proteomes" id="UP001057498"/>
    </source>
</evidence>
<organism evidence="4 5">
    <name type="scientific">Sphaerotilus microaerophilus</name>
    <dbReference type="NCBI Taxonomy" id="2914710"/>
    <lineage>
        <taxon>Bacteria</taxon>
        <taxon>Pseudomonadati</taxon>
        <taxon>Pseudomonadota</taxon>
        <taxon>Betaproteobacteria</taxon>
        <taxon>Burkholderiales</taxon>
        <taxon>Sphaerotilaceae</taxon>
        <taxon>Sphaerotilus</taxon>
    </lineage>
</organism>
<dbReference type="Pfam" id="PF03781">
    <property type="entry name" value="FGE-sulfatase"/>
    <property type="match status" value="1"/>
</dbReference>
<dbReference type="InterPro" id="IPR027417">
    <property type="entry name" value="P-loop_NTPase"/>
</dbReference>
<feature type="domain" description="Sulfatase-modifying factor enzyme-like" evidence="1">
    <location>
        <begin position="753"/>
        <end position="969"/>
    </location>
</feature>
<dbReference type="SUPFAM" id="SSF56436">
    <property type="entry name" value="C-type lectin-like"/>
    <property type="match status" value="1"/>
</dbReference>
<reference evidence="4" key="1">
    <citation type="submission" date="2022-04" db="EMBL/GenBank/DDBJ databases">
        <title>Whole genome sequence of Sphaerotilus sp. FB-5.</title>
        <authorList>
            <person name="Takeda M."/>
            <person name="Narihara S."/>
            <person name="Akimoto M."/>
            <person name="Akimoto R."/>
            <person name="Nishiyashiki S."/>
            <person name="Murakami T."/>
        </authorList>
    </citation>
    <scope>NUCLEOTIDE SEQUENCE</scope>
    <source>
        <strain evidence="4">FB-5</strain>
    </source>
</reference>
<dbReference type="RefSeq" id="WP_251969479.1">
    <property type="nucleotide sequence ID" value="NZ_AP025730.1"/>
</dbReference>
<evidence type="ECO:0000259" key="1">
    <source>
        <dbReference type="Pfam" id="PF03781"/>
    </source>
</evidence>
<dbReference type="InterPro" id="IPR000157">
    <property type="entry name" value="TIR_dom"/>
</dbReference>
<dbReference type="Pfam" id="PF05729">
    <property type="entry name" value="NACHT"/>
    <property type="match status" value="1"/>
</dbReference>
<dbReference type="Proteomes" id="UP001057498">
    <property type="component" value="Chromosome"/>
</dbReference>
<dbReference type="SUPFAM" id="SSF52540">
    <property type="entry name" value="P-loop containing nucleoside triphosphate hydrolases"/>
    <property type="match status" value="1"/>
</dbReference>
<name>A0ABM7YNV0_9BURK</name>
<evidence type="ECO:0008006" key="6">
    <source>
        <dbReference type="Google" id="ProtNLM"/>
    </source>
</evidence>
<dbReference type="SUPFAM" id="SSF52200">
    <property type="entry name" value="Toll/Interleukin receptor TIR domain"/>
    <property type="match status" value="1"/>
</dbReference>
<feature type="domain" description="TIR" evidence="3">
    <location>
        <begin position="23"/>
        <end position="132"/>
    </location>
</feature>
<evidence type="ECO:0000313" key="4">
    <source>
        <dbReference type="EMBL" id="BDI06173.1"/>
    </source>
</evidence>
<dbReference type="PANTHER" id="PTHR23150:SF19">
    <property type="entry name" value="FORMYLGLYCINE-GENERATING ENZYME"/>
    <property type="match status" value="1"/>
</dbReference>
<feature type="domain" description="NACHT" evidence="2">
    <location>
        <begin position="255"/>
        <end position="396"/>
    </location>
</feature>
<sequence length="981" mass="108849">MTTDTGGGGGGGGTNGDLLDVRVFISYPRGGSAHSWAERLQAELDARHAEAWRDETDIDQGDANWYERIRRALDRADVVVCVLDAASDRCRWQQREILYADRLTTPVLVLRTADVAPPLALIEKQPVEVRRVEEAPRAWAHLAEQIAALQPQASRSADPQPIDAARQRELSWLQDLLHGDLSDREARYIEIAARESRAPGAERALKGLRMPTSLLFEAFGVNIRPGAPAQEAATKPYDDVLAAYRDLPRRPVKRAVVLGEPGAGKTFSLERIACETARAALRNPAAPLPLLVRLGLWTRDEPLQAFIESQLGDLGRDFLRLRDAGRAVLLLDAANEIPPGQRRDKAQQIRRMAEDDRFAAVLLSCRARDFEADLQLPFDRLTLQPLTPPQIHRFIRAALAVGLDPAEAEPLAEACFWRIAGGETLREFWRTWEEAGATFDLFWTADAVPKSDPTVITKTSGEQERRWREARSTRGLLRLAGNPYLLEIMMRLPAIPPNRAQLFAGFIRVLHQRELEARDRRHEQTPDFGAWRAALVALAEALQRADGRPGGGDSTQTALALADCPSSLSATLIDFSIDASVLQRVGDSLRFTHQLLQESLAADVLLDAAKTGSRPASDFWPQSRWWQRSGWEVVAEIAAEACEGDVPAQLALIRWLALDHPGLAADVWLHIDRPALPPDLLSQTAAQWRPRLTDVVAEPAPAARAAIGRWLGLLDLDDRRGVGLGSDGLPDIDWVEFDDCLSFTYQGTKHPGLPPFALSRHLVTNRQFQAFVDSPDGYAAPRWWSDVHDQLKPSLRPATWPEANCPRENVNWFEAVAFCRWLTEHLHRSGRLPLSQVISLPTEHQWERAARGRRGLPFPNSGVYIIESINYEERNSIGAGTSLLRTCAVGLYPQSATQEGGLLDMLGNVSEWCSDTYSPKLESDGIRLSLAARVHRGGCWNSSPVRMSTLARDLHSPLGRHNGLGFRVCRTSPSESRASGR</sequence>
<accession>A0ABM7YNV0</accession>
<dbReference type="Gene3D" id="3.90.1580.10">
    <property type="entry name" value="paralog of FGE (formylglycine-generating enzyme)"/>
    <property type="match status" value="1"/>
</dbReference>
<dbReference type="InterPro" id="IPR005532">
    <property type="entry name" value="SUMF_dom"/>
</dbReference>
<evidence type="ECO:0000259" key="3">
    <source>
        <dbReference type="Pfam" id="PF13676"/>
    </source>
</evidence>
<dbReference type="InterPro" id="IPR007111">
    <property type="entry name" value="NACHT_NTPase"/>
</dbReference>
<evidence type="ECO:0000259" key="2">
    <source>
        <dbReference type="Pfam" id="PF05729"/>
    </source>
</evidence>
<protein>
    <recommendedName>
        <fullName evidence="6">TIR domain-containing protein</fullName>
    </recommendedName>
</protein>
<proteinExistence type="predicted"/>
<dbReference type="InterPro" id="IPR016187">
    <property type="entry name" value="CTDL_fold"/>
</dbReference>
<keyword evidence="5" id="KW-1185">Reference proteome</keyword>
<dbReference type="InterPro" id="IPR042095">
    <property type="entry name" value="SUMF_sf"/>
</dbReference>
<dbReference type="Gene3D" id="3.40.50.300">
    <property type="entry name" value="P-loop containing nucleotide triphosphate hydrolases"/>
    <property type="match status" value="1"/>
</dbReference>
<dbReference type="InterPro" id="IPR051043">
    <property type="entry name" value="Sulfatase_Mod_Factor_Kinase"/>
</dbReference>